<comment type="caution">
    <text evidence="2">The sequence shown here is derived from an EMBL/GenBank/DDBJ whole genome shotgun (WGS) entry which is preliminary data.</text>
</comment>
<organism evidence="2">
    <name type="scientific">Pongo abelii</name>
    <name type="common">Sumatran orangutan</name>
    <name type="synonym">Pongo pygmaeus abelii</name>
    <dbReference type="NCBI Taxonomy" id="9601"/>
    <lineage>
        <taxon>Eukaryota</taxon>
        <taxon>Metazoa</taxon>
        <taxon>Chordata</taxon>
        <taxon>Craniata</taxon>
        <taxon>Vertebrata</taxon>
        <taxon>Euteleostomi</taxon>
        <taxon>Mammalia</taxon>
        <taxon>Eutheria</taxon>
        <taxon>Euarchontoglires</taxon>
        <taxon>Primates</taxon>
        <taxon>Haplorrhini</taxon>
        <taxon>Catarrhini</taxon>
        <taxon>Hominidae</taxon>
        <taxon>Pongo</taxon>
    </lineage>
</organism>
<name>A0A2J8URM1_PONAB</name>
<proteinExistence type="predicted"/>
<feature type="domain" description="SET" evidence="1">
    <location>
        <begin position="8"/>
        <end position="48"/>
    </location>
</feature>
<protein>
    <submittedName>
        <fullName evidence="2">PRDM16 isoform 7</fullName>
    </submittedName>
</protein>
<dbReference type="EMBL" id="NDHI03003447">
    <property type="protein sequence ID" value="PNJ47909.1"/>
    <property type="molecule type" value="Genomic_DNA"/>
</dbReference>
<dbReference type="InterPro" id="IPR001214">
    <property type="entry name" value="SET_dom"/>
</dbReference>
<feature type="non-terminal residue" evidence="2">
    <location>
        <position position="1"/>
    </location>
</feature>
<evidence type="ECO:0000313" key="2">
    <source>
        <dbReference type="EMBL" id="PNJ47909.1"/>
    </source>
</evidence>
<dbReference type="AlphaFoldDB" id="A0A2J8URM1"/>
<reference evidence="2" key="1">
    <citation type="submission" date="2017-12" db="EMBL/GenBank/DDBJ databases">
        <title>High-resolution comparative analysis of great ape genomes.</title>
        <authorList>
            <person name="Pollen A."/>
            <person name="Hastie A."/>
            <person name="Hormozdiari F."/>
            <person name="Dougherty M."/>
            <person name="Liu R."/>
            <person name="Chaisson M."/>
            <person name="Hoppe E."/>
            <person name="Hill C."/>
            <person name="Pang A."/>
            <person name="Hillier L."/>
            <person name="Baker C."/>
            <person name="Armstrong J."/>
            <person name="Shendure J."/>
            <person name="Paten B."/>
            <person name="Wilson R."/>
            <person name="Chao H."/>
            <person name="Schneider V."/>
            <person name="Ventura M."/>
            <person name="Kronenberg Z."/>
            <person name="Murali S."/>
            <person name="Gordon D."/>
            <person name="Cantsilieris S."/>
            <person name="Munson K."/>
            <person name="Nelson B."/>
            <person name="Raja A."/>
            <person name="Underwood J."/>
            <person name="Diekhans M."/>
            <person name="Fiddes I."/>
            <person name="Haussler D."/>
            <person name="Eichler E."/>
        </authorList>
    </citation>
    <scope>NUCLEOTIDE SEQUENCE [LARGE SCALE GENOMIC DNA]</scope>
    <source>
        <strain evidence="2">Susie</strain>
    </source>
</reference>
<evidence type="ECO:0000259" key="1">
    <source>
        <dbReference type="Pfam" id="PF21549"/>
    </source>
</evidence>
<accession>A0A2J8URM1</accession>
<dbReference type="Gene3D" id="2.170.270.10">
    <property type="entry name" value="SET domain"/>
    <property type="match status" value="1"/>
</dbReference>
<gene>
    <name evidence="2" type="ORF">CR201_G0025603</name>
</gene>
<dbReference type="InterPro" id="IPR046341">
    <property type="entry name" value="SET_dom_sf"/>
</dbReference>
<dbReference type="Pfam" id="PF21549">
    <property type="entry name" value="PRDM2_PR"/>
    <property type="match status" value="1"/>
</dbReference>
<sequence length="53" mass="5914">KKISEDLGSEKFCVDANQAGAGSWLKYIRVACSCDDQNLTMCQISEQMKVKLE</sequence>